<keyword evidence="1" id="KW-0812">Transmembrane</keyword>
<protein>
    <submittedName>
        <fullName evidence="2">Uncharacterized protein</fullName>
    </submittedName>
</protein>
<evidence type="ECO:0000313" key="2">
    <source>
        <dbReference type="EMBL" id="SEA74855.1"/>
    </source>
</evidence>
<feature type="transmembrane region" description="Helical" evidence="1">
    <location>
        <begin position="64"/>
        <end position="87"/>
    </location>
</feature>
<name>A0A1H4DQ16_9BACT</name>
<dbReference type="EMBL" id="FNRL01000014">
    <property type="protein sequence ID" value="SEA74855.1"/>
    <property type="molecule type" value="Genomic_DNA"/>
</dbReference>
<dbReference type="Proteomes" id="UP000199656">
    <property type="component" value="Unassembled WGS sequence"/>
</dbReference>
<sequence length="140" mass="15844">MIPLKKYLLMAVYSIEIVLAAIYTYTLFHQQPYSPVYFVLFIYQLFSSFFLKRLLTVHANFLELIYRYLALGIFAVSAVCALIGLAVPPFFVVPYLAIILAIPILLILHLFATLLDLKIVISKQKGGKSTRHTAQTNDAT</sequence>
<dbReference type="AlphaFoldDB" id="A0A1H4DQ16"/>
<dbReference type="STRING" id="408074.SAMN05660909_03273"/>
<proteinExistence type="predicted"/>
<keyword evidence="3" id="KW-1185">Reference proteome</keyword>
<feature type="transmembrane region" description="Helical" evidence="1">
    <location>
        <begin position="34"/>
        <end position="52"/>
    </location>
</feature>
<evidence type="ECO:0000256" key="1">
    <source>
        <dbReference type="SAM" id="Phobius"/>
    </source>
</evidence>
<evidence type="ECO:0000313" key="3">
    <source>
        <dbReference type="Proteomes" id="UP000199656"/>
    </source>
</evidence>
<gene>
    <name evidence="2" type="ORF">SAMN05660909_03273</name>
</gene>
<keyword evidence="1" id="KW-1133">Transmembrane helix</keyword>
<feature type="transmembrane region" description="Helical" evidence="1">
    <location>
        <begin position="93"/>
        <end position="115"/>
    </location>
</feature>
<organism evidence="2 3">
    <name type="scientific">Chitinophaga terrae</name>
    <name type="common">ex Kim and Jung 2007</name>
    <dbReference type="NCBI Taxonomy" id="408074"/>
    <lineage>
        <taxon>Bacteria</taxon>
        <taxon>Pseudomonadati</taxon>
        <taxon>Bacteroidota</taxon>
        <taxon>Chitinophagia</taxon>
        <taxon>Chitinophagales</taxon>
        <taxon>Chitinophagaceae</taxon>
        <taxon>Chitinophaga</taxon>
    </lineage>
</organism>
<dbReference type="RefSeq" id="WP_089763013.1">
    <property type="nucleotide sequence ID" value="NZ_BKAT01000023.1"/>
</dbReference>
<keyword evidence="1" id="KW-0472">Membrane</keyword>
<reference evidence="3" key="1">
    <citation type="submission" date="2016-10" db="EMBL/GenBank/DDBJ databases">
        <authorList>
            <person name="Varghese N."/>
            <person name="Submissions S."/>
        </authorList>
    </citation>
    <scope>NUCLEOTIDE SEQUENCE [LARGE SCALE GENOMIC DNA]</scope>
    <source>
        <strain evidence="3">DSM 23920</strain>
    </source>
</reference>
<accession>A0A1H4DQ16</accession>
<feature type="transmembrane region" description="Helical" evidence="1">
    <location>
        <begin position="7"/>
        <end position="28"/>
    </location>
</feature>